<evidence type="ECO:0000256" key="8">
    <source>
        <dbReference type="HAMAP-Rule" id="MF_00022"/>
    </source>
</evidence>
<feature type="binding site" evidence="8">
    <location>
        <position position="110"/>
    </location>
    <ligand>
        <name>Zn(2+)</name>
        <dbReference type="ChEBI" id="CHEBI:29105"/>
    </ligand>
</feature>
<dbReference type="GO" id="GO:0006424">
    <property type="term" value="P:glutamyl-tRNA aminoacylation"/>
    <property type="evidence" value="ECO:0007669"/>
    <property type="project" value="UniProtKB-UniRule"/>
</dbReference>
<evidence type="ECO:0000256" key="1">
    <source>
        <dbReference type="ARBA" id="ARBA00007894"/>
    </source>
</evidence>
<evidence type="ECO:0000256" key="6">
    <source>
        <dbReference type="ARBA" id="ARBA00022917"/>
    </source>
</evidence>
<keyword evidence="5 8" id="KW-0067">ATP-binding</keyword>
<dbReference type="Pfam" id="PF00749">
    <property type="entry name" value="tRNA-synt_1c"/>
    <property type="match status" value="1"/>
</dbReference>
<dbReference type="Gene3D" id="1.10.10.350">
    <property type="match status" value="1"/>
</dbReference>
<evidence type="ECO:0000256" key="7">
    <source>
        <dbReference type="ARBA" id="ARBA00023146"/>
    </source>
</evidence>
<keyword evidence="3 8" id="KW-0436">Ligase</keyword>
<feature type="short sequence motif" description="'KMSKS' region" evidence="8">
    <location>
        <begin position="251"/>
        <end position="255"/>
    </location>
</feature>
<dbReference type="InterPro" id="IPR008925">
    <property type="entry name" value="aa_tRNA-synth_I_cd-bd_sf"/>
</dbReference>
<gene>
    <name evidence="8" type="primary">gltX</name>
    <name evidence="11" type="ORF">ENV60_01565</name>
</gene>
<evidence type="ECO:0000259" key="10">
    <source>
        <dbReference type="Pfam" id="PF19269"/>
    </source>
</evidence>
<dbReference type="InterPro" id="IPR020058">
    <property type="entry name" value="Glu/Gln-tRNA-synth_Ib_cat-dom"/>
</dbReference>
<dbReference type="InterPro" id="IPR004527">
    <property type="entry name" value="Glu-tRNA-ligase_bac/mito"/>
</dbReference>
<evidence type="ECO:0000259" key="9">
    <source>
        <dbReference type="Pfam" id="PF00749"/>
    </source>
</evidence>
<comment type="function">
    <text evidence="8">Catalyzes the attachment of glutamate to tRNA(Glu) in a two-step reaction: glutamate is first activated by ATP to form Glu-AMP and then transferred to the acceptor end of tRNA(Glu).</text>
</comment>
<dbReference type="GO" id="GO:0005524">
    <property type="term" value="F:ATP binding"/>
    <property type="evidence" value="ECO:0007669"/>
    <property type="project" value="UniProtKB-UniRule"/>
</dbReference>
<feature type="binding site" evidence="8">
    <location>
        <position position="135"/>
    </location>
    <ligand>
        <name>Zn(2+)</name>
        <dbReference type="ChEBI" id="CHEBI:29105"/>
    </ligand>
</feature>
<protein>
    <recommendedName>
        <fullName evidence="8">Glutamate--tRNA ligase</fullName>
        <ecNumber evidence="8">6.1.1.17</ecNumber>
    </recommendedName>
    <alternativeName>
        <fullName evidence="8">Glutamyl-tRNA synthetase</fullName>
        <shortName evidence="8">GluRS</shortName>
    </alternativeName>
</protein>
<dbReference type="NCBIfam" id="TIGR00464">
    <property type="entry name" value="gltX_bact"/>
    <property type="match status" value="1"/>
</dbReference>
<dbReference type="EMBL" id="DTGZ01000028">
    <property type="protein sequence ID" value="HGV96971.1"/>
    <property type="molecule type" value="Genomic_DNA"/>
</dbReference>
<dbReference type="InterPro" id="IPR014729">
    <property type="entry name" value="Rossmann-like_a/b/a_fold"/>
</dbReference>
<reference evidence="11" key="1">
    <citation type="journal article" date="2020" name="mSystems">
        <title>Genome- and Community-Level Interaction Insights into Carbon Utilization and Element Cycling Functions of Hydrothermarchaeota in Hydrothermal Sediment.</title>
        <authorList>
            <person name="Zhou Z."/>
            <person name="Liu Y."/>
            <person name="Xu W."/>
            <person name="Pan J."/>
            <person name="Luo Z.H."/>
            <person name="Li M."/>
        </authorList>
    </citation>
    <scope>NUCLEOTIDE SEQUENCE [LARGE SCALE GENOMIC DNA]</scope>
    <source>
        <strain evidence="11">SpSt-774</strain>
    </source>
</reference>
<sequence length="489" mass="57447">MTEEVRVRIAPSPTGFFHIGSARTALYNWLFARHHNGKFILRIEDTDINRSSQEMTGVILDSLRWLGLDWDEGPEIGGSYGPYFQSERKNIYNDYAQSLIKTGNAYWCYCTPEEIERERNEYFSKKMNWRHRCREKYSQEEISKRKRRGILPALRFSFPLDKKIAFVDLIHGRVEKETSDIEDFVILKSDGMPTYNFACVIDDHLMKITHIIRGVEHIANTPKQILLYEIFNFPFPEFAHLPVILGTDRKKLSKRFGARSVLDYKNEGYLAEALVNFLALLGWSPGGDEEIMDLARMTKIFSLNRINPANAIYDETKLEWMNNHYIINRISEKKFLELIKPFVIKTGLVSEEEYNRREEFINRVCNLMRPRLKILSDIINAKYFFTEDFEYNEDALKKYFNPGTIERMKKFKSQIEMLQEFNAQNIENLLRNFAANNMLKSKDLIHPLRVFITGQDGGPGLFEVMELLGKEKCLKRIEGVINRYEKNRS</sequence>
<feature type="binding site" evidence="8">
    <location>
        <position position="254"/>
    </location>
    <ligand>
        <name>ATP</name>
        <dbReference type="ChEBI" id="CHEBI:30616"/>
    </ligand>
</feature>
<dbReference type="Gene3D" id="1.10.8.70">
    <property type="entry name" value="Glutamate-tRNA synthetase, class I, anticodon-binding domain 1"/>
    <property type="match status" value="1"/>
</dbReference>
<dbReference type="InterPro" id="IPR049940">
    <property type="entry name" value="GluQ/Sye"/>
</dbReference>
<keyword evidence="8" id="KW-0479">Metal-binding</keyword>
<dbReference type="CDD" id="cd00808">
    <property type="entry name" value="GluRS_core"/>
    <property type="match status" value="1"/>
</dbReference>
<dbReference type="SUPFAM" id="SSF48163">
    <property type="entry name" value="An anticodon-binding domain of class I aminoacyl-tRNA synthetases"/>
    <property type="match status" value="1"/>
</dbReference>
<comment type="catalytic activity">
    <reaction evidence="8">
        <text>tRNA(Glu) + L-glutamate + ATP = L-glutamyl-tRNA(Glu) + AMP + diphosphate</text>
        <dbReference type="Rhea" id="RHEA:23540"/>
        <dbReference type="Rhea" id="RHEA-COMP:9663"/>
        <dbReference type="Rhea" id="RHEA-COMP:9680"/>
        <dbReference type="ChEBI" id="CHEBI:29985"/>
        <dbReference type="ChEBI" id="CHEBI:30616"/>
        <dbReference type="ChEBI" id="CHEBI:33019"/>
        <dbReference type="ChEBI" id="CHEBI:78442"/>
        <dbReference type="ChEBI" id="CHEBI:78520"/>
        <dbReference type="ChEBI" id="CHEBI:456215"/>
        <dbReference type="EC" id="6.1.1.17"/>
    </reaction>
</comment>
<dbReference type="EC" id="6.1.1.17" evidence="8"/>
<feature type="binding site" evidence="8">
    <location>
        <position position="133"/>
    </location>
    <ligand>
        <name>Zn(2+)</name>
        <dbReference type="ChEBI" id="CHEBI:29105"/>
    </ligand>
</feature>
<evidence type="ECO:0000313" key="11">
    <source>
        <dbReference type="EMBL" id="HGV96971.1"/>
    </source>
</evidence>
<comment type="caution">
    <text evidence="11">The sequence shown here is derived from an EMBL/GenBank/DDBJ whole genome shotgun (WGS) entry which is preliminary data.</text>
</comment>
<dbReference type="Gene3D" id="3.40.50.620">
    <property type="entry name" value="HUPs"/>
    <property type="match status" value="1"/>
</dbReference>
<comment type="subcellular location">
    <subcellularLocation>
        <location evidence="8">Cytoplasm</location>
    </subcellularLocation>
</comment>
<dbReference type="SUPFAM" id="SSF52374">
    <property type="entry name" value="Nucleotidylyl transferase"/>
    <property type="match status" value="1"/>
</dbReference>
<feature type="binding site" evidence="8">
    <location>
        <position position="108"/>
    </location>
    <ligand>
        <name>Zn(2+)</name>
        <dbReference type="ChEBI" id="CHEBI:29105"/>
    </ligand>
</feature>
<keyword evidence="4 8" id="KW-0547">Nucleotide-binding</keyword>
<dbReference type="GO" id="GO:0004818">
    <property type="term" value="F:glutamate-tRNA ligase activity"/>
    <property type="evidence" value="ECO:0007669"/>
    <property type="project" value="UniProtKB-UniRule"/>
</dbReference>
<dbReference type="GO" id="GO:0000049">
    <property type="term" value="F:tRNA binding"/>
    <property type="evidence" value="ECO:0007669"/>
    <property type="project" value="InterPro"/>
</dbReference>
<dbReference type="PRINTS" id="PR00987">
    <property type="entry name" value="TRNASYNTHGLU"/>
</dbReference>
<feature type="domain" description="Aminoacyl-tRNA synthetase class I anticodon-binding" evidence="10">
    <location>
        <begin position="334"/>
        <end position="480"/>
    </location>
</feature>
<dbReference type="GO" id="GO:0008270">
    <property type="term" value="F:zinc ion binding"/>
    <property type="evidence" value="ECO:0007669"/>
    <property type="project" value="UniProtKB-UniRule"/>
</dbReference>
<evidence type="ECO:0000256" key="4">
    <source>
        <dbReference type="ARBA" id="ARBA00022741"/>
    </source>
</evidence>
<comment type="cofactor">
    <cofactor evidence="8">
        <name>Zn(2+)</name>
        <dbReference type="ChEBI" id="CHEBI:29105"/>
    </cofactor>
    <text evidence="8">Binds 1 zinc ion per subunit.</text>
</comment>
<comment type="subunit">
    <text evidence="8">Monomer.</text>
</comment>
<dbReference type="InterPro" id="IPR000924">
    <property type="entry name" value="Glu/Gln-tRNA-synth"/>
</dbReference>
<dbReference type="HAMAP" id="MF_00022">
    <property type="entry name" value="Glu_tRNA_synth_type1"/>
    <property type="match status" value="1"/>
</dbReference>
<evidence type="ECO:0000256" key="2">
    <source>
        <dbReference type="ARBA" id="ARBA00022490"/>
    </source>
</evidence>
<dbReference type="PANTHER" id="PTHR43311">
    <property type="entry name" value="GLUTAMATE--TRNA LIGASE"/>
    <property type="match status" value="1"/>
</dbReference>
<organism evidence="11">
    <name type="scientific">candidate division WOR-3 bacterium</name>
    <dbReference type="NCBI Taxonomy" id="2052148"/>
    <lineage>
        <taxon>Bacteria</taxon>
        <taxon>Bacteria division WOR-3</taxon>
    </lineage>
</organism>
<dbReference type="PANTHER" id="PTHR43311:SF2">
    <property type="entry name" value="GLUTAMATE--TRNA LIGASE, MITOCHONDRIAL-RELATED"/>
    <property type="match status" value="1"/>
</dbReference>
<dbReference type="InterPro" id="IPR045462">
    <property type="entry name" value="aa-tRNA-synth_I_cd-bd"/>
</dbReference>
<feature type="short sequence motif" description="'HIGH' region" evidence="8">
    <location>
        <begin position="11"/>
        <end position="21"/>
    </location>
</feature>
<accession>A0A7C4XE30</accession>
<evidence type="ECO:0000256" key="3">
    <source>
        <dbReference type="ARBA" id="ARBA00022598"/>
    </source>
</evidence>
<keyword evidence="2 8" id="KW-0963">Cytoplasm</keyword>
<dbReference type="Pfam" id="PF19269">
    <property type="entry name" value="Anticodon_2"/>
    <property type="match status" value="1"/>
</dbReference>
<evidence type="ECO:0000256" key="5">
    <source>
        <dbReference type="ARBA" id="ARBA00022840"/>
    </source>
</evidence>
<dbReference type="InterPro" id="IPR020751">
    <property type="entry name" value="aa-tRNA-synth_I_codon-bd_sub2"/>
</dbReference>
<dbReference type="AlphaFoldDB" id="A0A7C4XE30"/>
<dbReference type="InterPro" id="IPR020752">
    <property type="entry name" value="Glu-tRNA-synth_I_codon-bd_sub1"/>
</dbReference>
<keyword evidence="6 8" id="KW-0648">Protein biosynthesis</keyword>
<feature type="domain" description="Glutamyl/glutaminyl-tRNA synthetase class Ib catalytic" evidence="9">
    <location>
        <begin position="4"/>
        <end position="320"/>
    </location>
</feature>
<keyword evidence="7 8" id="KW-0030">Aminoacyl-tRNA synthetase</keyword>
<dbReference type="FunFam" id="3.40.50.620:FF:000045">
    <property type="entry name" value="Glutamate--tRNA ligase, mitochondrial"/>
    <property type="match status" value="1"/>
</dbReference>
<proteinExistence type="inferred from homology"/>
<dbReference type="InterPro" id="IPR033910">
    <property type="entry name" value="GluRS_core"/>
</dbReference>
<name>A0A7C4XE30_UNCW3</name>
<dbReference type="GO" id="GO:0005829">
    <property type="term" value="C:cytosol"/>
    <property type="evidence" value="ECO:0007669"/>
    <property type="project" value="TreeGrafter"/>
</dbReference>
<comment type="similarity">
    <text evidence="1 8">Belongs to the class-I aminoacyl-tRNA synthetase family. Glutamate--tRNA ligase type 1 subfamily.</text>
</comment>
<keyword evidence="8" id="KW-0862">Zinc</keyword>